<keyword evidence="1" id="KW-1133">Transmembrane helix</keyword>
<evidence type="ECO:0000256" key="1">
    <source>
        <dbReference type="SAM" id="Phobius"/>
    </source>
</evidence>
<proteinExistence type="predicted"/>
<dbReference type="Proteomes" id="UP000663852">
    <property type="component" value="Unassembled WGS sequence"/>
</dbReference>
<name>A0A815GZ06_ADIRI</name>
<dbReference type="EMBL" id="CAJNOJ010000260">
    <property type="protein sequence ID" value="CAF1346973.1"/>
    <property type="molecule type" value="Genomic_DNA"/>
</dbReference>
<evidence type="ECO:0000313" key="3">
    <source>
        <dbReference type="Proteomes" id="UP000663852"/>
    </source>
</evidence>
<gene>
    <name evidence="2" type="ORF">EDS130_LOCUS33055</name>
</gene>
<organism evidence="2 3">
    <name type="scientific">Adineta ricciae</name>
    <name type="common">Rotifer</name>
    <dbReference type="NCBI Taxonomy" id="249248"/>
    <lineage>
        <taxon>Eukaryota</taxon>
        <taxon>Metazoa</taxon>
        <taxon>Spiralia</taxon>
        <taxon>Gnathifera</taxon>
        <taxon>Rotifera</taxon>
        <taxon>Eurotatoria</taxon>
        <taxon>Bdelloidea</taxon>
        <taxon>Adinetida</taxon>
        <taxon>Adinetidae</taxon>
        <taxon>Adineta</taxon>
    </lineage>
</organism>
<accession>A0A815GZ06</accession>
<comment type="caution">
    <text evidence="2">The sequence shown here is derived from an EMBL/GenBank/DDBJ whole genome shotgun (WGS) entry which is preliminary data.</text>
</comment>
<reference evidence="2" key="1">
    <citation type="submission" date="2021-02" db="EMBL/GenBank/DDBJ databases">
        <authorList>
            <person name="Nowell W R."/>
        </authorList>
    </citation>
    <scope>NUCLEOTIDE SEQUENCE</scope>
</reference>
<keyword evidence="1" id="KW-0472">Membrane</keyword>
<feature type="transmembrane region" description="Helical" evidence="1">
    <location>
        <begin position="162"/>
        <end position="186"/>
    </location>
</feature>
<evidence type="ECO:0000313" key="2">
    <source>
        <dbReference type="EMBL" id="CAF1346973.1"/>
    </source>
</evidence>
<dbReference type="AlphaFoldDB" id="A0A815GZ06"/>
<sequence>MLWYNSIFHSTITECDILVQKLVEIIGATVLSALGFAIVSCCATVCCVACCDSSDSPQPTTYRCNFFTKEMNKDNVTIQPTARYHLKNTFDCVDGEEIIRVYECRQGCSGFCGPKTAVTLTKNRLITRDKEAGGCCTKGAHVDTSIYLNDIGMIAEASDTKYTFGCAAFLAIITCMWPFLLLGYLLRTCCCCRSKLLEVSGAFGSKILTFKNKLDLKDAAMNISKAMMPYKAYGSTARHPVSQIF</sequence>
<keyword evidence="1" id="KW-0812">Transmembrane</keyword>
<protein>
    <submittedName>
        <fullName evidence="2">Uncharacterized protein</fullName>
    </submittedName>
</protein>